<dbReference type="GO" id="GO:0005737">
    <property type="term" value="C:cytoplasm"/>
    <property type="evidence" value="ECO:0007669"/>
    <property type="project" value="UniProtKB-SubCell"/>
</dbReference>
<dbReference type="InterPro" id="IPR050068">
    <property type="entry name" value="MurA_subfamily"/>
</dbReference>
<comment type="catalytic activity">
    <reaction evidence="15">
        <text>phosphoenolpyruvate + UDP-N-acetyl-alpha-D-glucosamine = UDP-N-acetyl-3-O-(1-carboxyvinyl)-alpha-D-glucosamine + phosphate</text>
        <dbReference type="Rhea" id="RHEA:18681"/>
        <dbReference type="ChEBI" id="CHEBI:43474"/>
        <dbReference type="ChEBI" id="CHEBI:57705"/>
        <dbReference type="ChEBI" id="CHEBI:58702"/>
        <dbReference type="ChEBI" id="CHEBI:68483"/>
        <dbReference type="EC" id="2.5.1.7"/>
    </reaction>
</comment>
<gene>
    <name evidence="17" type="ORF">METZ01_LOCUS24830</name>
</gene>
<evidence type="ECO:0000256" key="14">
    <source>
        <dbReference type="ARBA" id="ARBA00042842"/>
    </source>
</evidence>
<evidence type="ECO:0000256" key="1">
    <source>
        <dbReference type="ARBA" id="ARBA00004496"/>
    </source>
</evidence>
<name>A0A381PY53_9ZZZZ</name>
<evidence type="ECO:0000256" key="11">
    <source>
        <dbReference type="ARBA" id="ARBA00039108"/>
    </source>
</evidence>
<dbReference type="GO" id="GO:0009252">
    <property type="term" value="P:peptidoglycan biosynthetic process"/>
    <property type="evidence" value="ECO:0007669"/>
    <property type="project" value="UniProtKB-KW"/>
</dbReference>
<evidence type="ECO:0000256" key="8">
    <source>
        <dbReference type="ARBA" id="ARBA00023306"/>
    </source>
</evidence>
<dbReference type="GO" id="GO:0008360">
    <property type="term" value="P:regulation of cell shape"/>
    <property type="evidence" value="ECO:0007669"/>
    <property type="project" value="UniProtKB-KW"/>
</dbReference>
<dbReference type="CDD" id="cd01555">
    <property type="entry name" value="UdpNAET"/>
    <property type="match status" value="1"/>
</dbReference>
<keyword evidence="5" id="KW-0808">Transferase</keyword>
<reference evidence="17" key="1">
    <citation type="submission" date="2018-05" db="EMBL/GenBank/DDBJ databases">
        <authorList>
            <person name="Lanie J.A."/>
            <person name="Ng W.-L."/>
            <person name="Kazmierczak K.M."/>
            <person name="Andrzejewski T.M."/>
            <person name="Davidsen T.M."/>
            <person name="Wayne K.J."/>
            <person name="Tettelin H."/>
            <person name="Glass J.I."/>
            <person name="Rusch D."/>
            <person name="Podicherti R."/>
            <person name="Tsui H.-C.T."/>
            <person name="Winkler M.E."/>
        </authorList>
    </citation>
    <scope>NUCLEOTIDE SEQUENCE</scope>
</reference>
<dbReference type="PANTHER" id="PTHR43783:SF1">
    <property type="entry name" value="UDP-N-ACETYLGLUCOSAMINE 1-CARBOXYVINYLTRANSFERASE"/>
    <property type="match status" value="1"/>
</dbReference>
<dbReference type="NCBIfam" id="TIGR01072">
    <property type="entry name" value="murA"/>
    <property type="match status" value="1"/>
</dbReference>
<keyword evidence="9" id="KW-0961">Cell wall biogenesis/degradation</keyword>
<evidence type="ECO:0000256" key="6">
    <source>
        <dbReference type="ARBA" id="ARBA00022960"/>
    </source>
</evidence>
<dbReference type="HAMAP" id="MF_00111">
    <property type="entry name" value="MurA"/>
    <property type="match status" value="1"/>
</dbReference>
<evidence type="ECO:0000256" key="7">
    <source>
        <dbReference type="ARBA" id="ARBA00022984"/>
    </source>
</evidence>
<evidence type="ECO:0000256" key="13">
    <source>
        <dbReference type="ARBA" id="ARBA00042443"/>
    </source>
</evidence>
<dbReference type="GO" id="GO:0019277">
    <property type="term" value="P:UDP-N-acetylgalactosamine biosynthetic process"/>
    <property type="evidence" value="ECO:0007669"/>
    <property type="project" value="InterPro"/>
</dbReference>
<sequence>MDYFEIEGKNQLFGDVQISGAKNAVLPLMAASILNNDQLTISNTPNLSDSKTMANLLREMGSEVKFIDDKIHINSQSINMPYAPYKLVKTMRASFYVLGPLLSKFGEAKVSLPGGCAWGPRPVDFHIEGMKKLGAKIDLEDGYIIAKSNRLVGNKIVLPKISVGATGNILMASVLAKGDTEIHNAAAEPEIQQLCHFLNSMGAKISDIGTNTIKIQGVDSLNNIDSVSVIPDRIEAGTFLIAVAATGGEVKLNNVNPIHLETVISHLKKANINLTVHDDSIVVSSDGKDINACNMETNEYPGFPTDLQAQWMLLMSLASEDSNIKENIYFDRFNHVLELNRLGCNVRVEKESAFIKGKRNLVSADVMSTDIRASASLIIAALCAEGRSTISRIYHIDRGYDKIEEKLSKIGAKIVRKK</sequence>
<dbReference type="InterPro" id="IPR001986">
    <property type="entry name" value="Enolpyruvate_Tfrase_dom"/>
</dbReference>
<evidence type="ECO:0000256" key="3">
    <source>
        <dbReference type="ARBA" id="ARBA00022490"/>
    </source>
</evidence>
<organism evidence="17">
    <name type="scientific">marine metagenome</name>
    <dbReference type="NCBI Taxonomy" id="408172"/>
    <lineage>
        <taxon>unclassified sequences</taxon>
        <taxon>metagenomes</taxon>
        <taxon>ecological metagenomes</taxon>
    </lineage>
</organism>
<dbReference type="InterPro" id="IPR036968">
    <property type="entry name" value="Enolpyruvate_Tfrase_sf"/>
</dbReference>
<evidence type="ECO:0000256" key="9">
    <source>
        <dbReference type="ARBA" id="ARBA00023316"/>
    </source>
</evidence>
<evidence type="ECO:0000256" key="12">
    <source>
        <dbReference type="ARBA" id="ARBA00039754"/>
    </source>
</evidence>
<dbReference type="Pfam" id="PF00275">
    <property type="entry name" value="EPSP_synthase"/>
    <property type="match status" value="1"/>
</dbReference>
<dbReference type="Gene3D" id="3.65.10.10">
    <property type="entry name" value="Enolpyruvate transferase domain"/>
    <property type="match status" value="2"/>
</dbReference>
<evidence type="ECO:0000256" key="10">
    <source>
        <dbReference type="ARBA" id="ARBA00038367"/>
    </source>
</evidence>
<dbReference type="AlphaFoldDB" id="A0A381PY53"/>
<dbReference type="SUPFAM" id="SSF55205">
    <property type="entry name" value="EPT/RTPC-like"/>
    <property type="match status" value="1"/>
</dbReference>
<comment type="pathway">
    <text evidence="2">Cell wall biogenesis; peptidoglycan biosynthesis.</text>
</comment>
<feature type="domain" description="Enolpyruvate transferase" evidence="16">
    <location>
        <begin position="7"/>
        <end position="407"/>
    </location>
</feature>
<keyword evidence="3" id="KW-0963">Cytoplasm</keyword>
<dbReference type="EMBL" id="UINC01001138">
    <property type="protein sequence ID" value="SUZ71976.1"/>
    <property type="molecule type" value="Genomic_DNA"/>
</dbReference>
<comment type="similarity">
    <text evidence="10">Belongs to the EPSP synthase family. MurA subfamily.</text>
</comment>
<dbReference type="FunFam" id="3.65.10.10:FF:000001">
    <property type="entry name" value="UDP-N-acetylglucosamine 1-carboxyvinyltransferase"/>
    <property type="match status" value="1"/>
</dbReference>
<dbReference type="PANTHER" id="PTHR43783">
    <property type="entry name" value="UDP-N-ACETYLGLUCOSAMINE 1-CARBOXYVINYLTRANSFERASE"/>
    <property type="match status" value="1"/>
</dbReference>
<evidence type="ECO:0000256" key="5">
    <source>
        <dbReference type="ARBA" id="ARBA00022679"/>
    </source>
</evidence>
<keyword evidence="4" id="KW-0132">Cell division</keyword>
<dbReference type="InterPro" id="IPR005750">
    <property type="entry name" value="UDP_GlcNAc_COvinyl_MurA"/>
</dbReference>
<evidence type="ECO:0000259" key="16">
    <source>
        <dbReference type="Pfam" id="PF00275"/>
    </source>
</evidence>
<dbReference type="GO" id="GO:0008760">
    <property type="term" value="F:UDP-N-acetylglucosamine 1-carboxyvinyltransferase activity"/>
    <property type="evidence" value="ECO:0007669"/>
    <property type="project" value="UniProtKB-EC"/>
</dbReference>
<evidence type="ECO:0000313" key="17">
    <source>
        <dbReference type="EMBL" id="SUZ71976.1"/>
    </source>
</evidence>
<dbReference type="NCBIfam" id="NF006873">
    <property type="entry name" value="PRK09369.1"/>
    <property type="match status" value="1"/>
</dbReference>
<comment type="subcellular location">
    <subcellularLocation>
        <location evidence="1">Cytoplasm</location>
    </subcellularLocation>
</comment>
<evidence type="ECO:0000256" key="4">
    <source>
        <dbReference type="ARBA" id="ARBA00022618"/>
    </source>
</evidence>
<protein>
    <recommendedName>
        <fullName evidence="12">UDP-N-acetylglucosamine 1-carboxyvinyltransferase</fullName>
        <ecNumber evidence="11">2.5.1.7</ecNumber>
    </recommendedName>
    <alternativeName>
        <fullName evidence="13">Enoylpyruvate transferase</fullName>
    </alternativeName>
    <alternativeName>
        <fullName evidence="14">UDP-N-acetylglucosamine enolpyruvyl transferase</fullName>
    </alternativeName>
</protein>
<evidence type="ECO:0000256" key="15">
    <source>
        <dbReference type="ARBA" id="ARBA00047527"/>
    </source>
</evidence>
<keyword evidence="8" id="KW-0131">Cell cycle</keyword>
<proteinExistence type="inferred from homology"/>
<accession>A0A381PY53</accession>
<dbReference type="EC" id="2.5.1.7" evidence="11"/>
<dbReference type="GO" id="GO:0051301">
    <property type="term" value="P:cell division"/>
    <property type="evidence" value="ECO:0007669"/>
    <property type="project" value="UniProtKB-KW"/>
</dbReference>
<keyword evidence="6" id="KW-0133">Cell shape</keyword>
<dbReference type="GO" id="GO:0071555">
    <property type="term" value="P:cell wall organization"/>
    <property type="evidence" value="ECO:0007669"/>
    <property type="project" value="UniProtKB-KW"/>
</dbReference>
<evidence type="ECO:0000256" key="2">
    <source>
        <dbReference type="ARBA" id="ARBA00004752"/>
    </source>
</evidence>
<keyword evidence="7" id="KW-0573">Peptidoglycan synthesis</keyword>
<dbReference type="InterPro" id="IPR013792">
    <property type="entry name" value="RNA3'P_cycl/enolpyr_Trfase_a/b"/>
</dbReference>